<keyword evidence="1 2" id="KW-0732">Signal</keyword>
<dbReference type="GO" id="GO:0030975">
    <property type="term" value="F:thiamine binding"/>
    <property type="evidence" value="ECO:0007669"/>
    <property type="project" value="InterPro"/>
</dbReference>
<dbReference type="Pfam" id="PF13343">
    <property type="entry name" value="SBP_bac_6"/>
    <property type="match status" value="1"/>
</dbReference>
<dbReference type="GO" id="GO:0015888">
    <property type="term" value="P:thiamine transport"/>
    <property type="evidence" value="ECO:0007669"/>
    <property type="project" value="InterPro"/>
</dbReference>
<evidence type="ECO:0000313" key="4">
    <source>
        <dbReference type="Proteomes" id="UP000185663"/>
    </source>
</evidence>
<dbReference type="SUPFAM" id="SSF53850">
    <property type="entry name" value="Periplasmic binding protein-like II"/>
    <property type="match status" value="1"/>
</dbReference>
<dbReference type="STRING" id="545619.SAMN04489860_0743"/>
<reference evidence="3 4" key="1">
    <citation type="submission" date="2016-10" db="EMBL/GenBank/DDBJ databases">
        <authorList>
            <person name="de Groot N.N."/>
        </authorList>
    </citation>
    <scope>NUCLEOTIDE SEQUENCE [LARGE SCALE GENOMIC DNA]</scope>
    <source>
        <strain evidence="3 4">DSM 22126</strain>
    </source>
</reference>
<dbReference type="EMBL" id="LT629776">
    <property type="protein sequence ID" value="SDS07805.1"/>
    <property type="molecule type" value="Genomic_DNA"/>
</dbReference>
<feature type="signal peptide" evidence="2">
    <location>
        <begin position="1"/>
        <end position="27"/>
    </location>
</feature>
<dbReference type="PANTHER" id="PTHR30006:SF2">
    <property type="entry name" value="ABC TRANSPORTER SUBSTRATE-BINDING PROTEIN"/>
    <property type="match status" value="1"/>
</dbReference>
<dbReference type="GO" id="GO:0030288">
    <property type="term" value="C:outer membrane-bounded periplasmic space"/>
    <property type="evidence" value="ECO:0007669"/>
    <property type="project" value="TreeGrafter"/>
</dbReference>
<dbReference type="eggNOG" id="COG4143">
    <property type="taxonomic scope" value="Bacteria"/>
</dbReference>
<organism evidence="3 4">
    <name type="scientific">Paraoerskovia marina</name>
    <dbReference type="NCBI Taxonomy" id="545619"/>
    <lineage>
        <taxon>Bacteria</taxon>
        <taxon>Bacillati</taxon>
        <taxon>Actinomycetota</taxon>
        <taxon>Actinomycetes</taxon>
        <taxon>Micrococcales</taxon>
        <taxon>Cellulomonadaceae</taxon>
        <taxon>Paraoerskovia</taxon>
    </lineage>
</organism>
<sequence>MRTTITTRSVAASGAVLALALTGCASSDTGDAEGSSAETGSSTVTLVTHDSFALSDGLLDEFTAESGYDVELVAPGDGGTLVNQLILTKDSPLGDAVFGVDNTYASRAVDEGVFDPYLSSALPESAAAEVPAGESLTPVDRGDVCINADLAWFEENDLDVPTTLDDLADPAYQDLLVVTNPATSSPGLAFLLATVGAKGEHGWTDYWTALADNGVKIADGWEDAYYVDFTGAGGAGDRPLVLSYATSPAFTVTEDGSETTTTALLDTCFRQVEYAGVLAGAENPDGARELVDFLVSRTVQEDIPGQMYMYPVDGDAALPDEWARFAPLADDPFDVDPAEISAHRGDWIETWTATVLG</sequence>
<evidence type="ECO:0000256" key="1">
    <source>
        <dbReference type="ARBA" id="ARBA00022729"/>
    </source>
</evidence>
<dbReference type="PROSITE" id="PS51257">
    <property type="entry name" value="PROKAR_LIPOPROTEIN"/>
    <property type="match status" value="1"/>
</dbReference>
<gene>
    <name evidence="3" type="ORF">SAMN04489860_0743</name>
</gene>
<proteinExistence type="predicted"/>
<keyword evidence="4" id="KW-1185">Reference proteome</keyword>
<dbReference type="AlphaFoldDB" id="A0A1H1P9X4"/>
<dbReference type="Gene3D" id="3.40.190.10">
    <property type="entry name" value="Periplasmic binding protein-like II"/>
    <property type="match status" value="2"/>
</dbReference>
<dbReference type="Proteomes" id="UP000185663">
    <property type="component" value="Chromosome I"/>
</dbReference>
<feature type="chain" id="PRO_5038988037" evidence="2">
    <location>
        <begin position="28"/>
        <end position="357"/>
    </location>
</feature>
<dbReference type="GO" id="GO:0030976">
    <property type="term" value="F:thiamine pyrophosphate binding"/>
    <property type="evidence" value="ECO:0007669"/>
    <property type="project" value="TreeGrafter"/>
</dbReference>
<dbReference type="InterPro" id="IPR005948">
    <property type="entry name" value="ThiB-like"/>
</dbReference>
<dbReference type="CDD" id="cd13545">
    <property type="entry name" value="PBP2_TbpA"/>
    <property type="match status" value="1"/>
</dbReference>
<name>A0A1H1P9X4_9CELL</name>
<accession>A0A1H1P9X4</accession>
<evidence type="ECO:0000313" key="3">
    <source>
        <dbReference type="EMBL" id="SDS07805.1"/>
    </source>
</evidence>
<dbReference type="NCBIfam" id="TIGR01254">
    <property type="entry name" value="sfuA"/>
    <property type="match status" value="1"/>
</dbReference>
<protein>
    <submittedName>
        <fullName evidence="3">Thiamine transport system substrate-binding protein</fullName>
    </submittedName>
</protein>
<evidence type="ECO:0000256" key="2">
    <source>
        <dbReference type="SAM" id="SignalP"/>
    </source>
</evidence>
<dbReference type="OrthoDB" id="5412681at2"/>
<dbReference type="RefSeq" id="WP_083371626.1">
    <property type="nucleotide sequence ID" value="NZ_LT629776.1"/>
</dbReference>
<dbReference type="PANTHER" id="PTHR30006">
    <property type="entry name" value="THIAMINE-BINDING PERIPLASMIC PROTEIN-RELATED"/>
    <property type="match status" value="1"/>
</dbReference>